<sequence>MEGGSVSAYKVIRSYWRSRGYEKLASPVHPRPARRRRLWRPRVRMAPKVKILRLMASSPKKFLLWLRDAYVRMMLGLANSRMFTAGYYGGGAPSYFGQSGYAFGKAPLKEYDRKVIVEIYESVLAAQGKLADRPASGEADGSLGRVVLSE</sequence>
<dbReference type="EMBL" id="CM042883">
    <property type="protein sequence ID" value="KAI4374352.1"/>
    <property type="molecule type" value="Genomic_DNA"/>
</dbReference>
<organism evidence="1 2">
    <name type="scientific">Melastoma candidum</name>
    <dbReference type="NCBI Taxonomy" id="119954"/>
    <lineage>
        <taxon>Eukaryota</taxon>
        <taxon>Viridiplantae</taxon>
        <taxon>Streptophyta</taxon>
        <taxon>Embryophyta</taxon>
        <taxon>Tracheophyta</taxon>
        <taxon>Spermatophyta</taxon>
        <taxon>Magnoliopsida</taxon>
        <taxon>eudicotyledons</taxon>
        <taxon>Gunneridae</taxon>
        <taxon>Pentapetalae</taxon>
        <taxon>rosids</taxon>
        <taxon>malvids</taxon>
        <taxon>Myrtales</taxon>
        <taxon>Melastomataceae</taxon>
        <taxon>Melastomatoideae</taxon>
        <taxon>Melastomateae</taxon>
        <taxon>Melastoma</taxon>
    </lineage>
</organism>
<comment type="caution">
    <text evidence="1">The sequence shown here is derived from an EMBL/GenBank/DDBJ whole genome shotgun (WGS) entry which is preliminary data.</text>
</comment>
<accession>A0ACB9R5M6</accession>
<proteinExistence type="predicted"/>
<dbReference type="Proteomes" id="UP001057402">
    <property type="component" value="Chromosome 4"/>
</dbReference>
<name>A0ACB9R5M6_9MYRT</name>
<reference evidence="2" key="1">
    <citation type="journal article" date="2023" name="Front. Plant Sci.">
        <title>Chromosomal-level genome assembly of Melastoma candidum provides insights into trichome evolution.</title>
        <authorList>
            <person name="Zhong Y."/>
            <person name="Wu W."/>
            <person name="Sun C."/>
            <person name="Zou P."/>
            <person name="Liu Y."/>
            <person name="Dai S."/>
            <person name="Zhou R."/>
        </authorList>
    </citation>
    <scope>NUCLEOTIDE SEQUENCE [LARGE SCALE GENOMIC DNA]</scope>
</reference>
<keyword evidence="2" id="KW-1185">Reference proteome</keyword>
<evidence type="ECO:0000313" key="2">
    <source>
        <dbReference type="Proteomes" id="UP001057402"/>
    </source>
</evidence>
<gene>
    <name evidence="1" type="ORF">MLD38_012359</name>
</gene>
<evidence type="ECO:0000313" key="1">
    <source>
        <dbReference type="EMBL" id="KAI4374352.1"/>
    </source>
</evidence>
<protein>
    <submittedName>
        <fullName evidence="1">Uncharacterized protein</fullName>
    </submittedName>
</protein>